<dbReference type="InterPro" id="IPR007383">
    <property type="entry name" value="DUF445"/>
</dbReference>
<dbReference type="Pfam" id="PF04286">
    <property type="entry name" value="DUF445"/>
    <property type="match status" value="1"/>
</dbReference>
<sequence>MRAMTKSWNKADRVLFLAFLVFLLALFVHLQLPHSVFASGFLFCAEAALVGGIADWFAVTALFRKPLGFPYHTAILPRRRQSFIKASVTMVQKEFFSRRKVFRHLERLHLMPMLMKWLGEPDTRAKVSHHLYHYARGFLLKKDSEKRAAEFARRIRTYLSTMEPEDLFANIGHWLQQSGRDKDFLERVSAYLHVRAERPETAKAIESMLEQYEKEKAKSTLALFLTGLAEAMDLVNLEDAANIMQKQLVAMLKELGTRDSQLQQDMLELFYEKTAVLNAEPEFHQLVHELRDSLVADLPIEEVVRRAATHMRDHLEADAARQVDAVEEHLPLLRSRLADIIEEEYDRGLHLLQEDDELRHTVGRFLYDLIARSALHAQTLVGVVVESVLARLTDEQLNHLVYDKVEPDLLWIRMNGSIVGSGIGLVIFILLQLVS</sequence>
<dbReference type="RefSeq" id="WP_118176453.1">
    <property type="nucleotide sequence ID" value="NZ_CAUCJG010000007.1"/>
</dbReference>
<keyword evidence="1" id="KW-0175">Coiled coil</keyword>
<dbReference type="EMBL" id="QRHE01000009">
    <property type="protein sequence ID" value="RHF50984.1"/>
    <property type="molecule type" value="Genomic_DNA"/>
</dbReference>
<evidence type="ECO:0000313" key="4">
    <source>
        <dbReference type="Proteomes" id="UP000283442"/>
    </source>
</evidence>
<organism evidence="3 4">
    <name type="scientific">Mitsuokella multacida</name>
    <dbReference type="NCBI Taxonomy" id="52226"/>
    <lineage>
        <taxon>Bacteria</taxon>
        <taxon>Bacillati</taxon>
        <taxon>Bacillota</taxon>
        <taxon>Negativicutes</taxon>
        <taxon>Selenomonadales</taxon>
        <taxon>Selenomonadaceae</taxon>
        <taxon>Mitsuokella</taxon>
    </lineage>
</organism>
<dbReference type="PANTHER" id="PTHR38442">
    <property type="entry name" value="INNER MEMBRANE PROTEIN-RELATED"/>
    <property type="match status" value="1"/>
</dbReference>
<reference evidence="3 4" key="1">
    <citation type="submission" date="2018-08" db="EMBL/GenBank/DDBJ databases">
        <title>A genome reference for cultivated species of the human gut microbiota.</title>
        <authorList>
            <person name="Zou Y."/>
            <person name="Xue W."/>
            <person name="Luo G."/>
        </authorList>
    </citation>
    <scope>NUCLEOTIDE SEQUENCE [LARGE SCALE GENOMIC DNA]</scope>
    <source>
        <strain evidence="3 4">AM25-21AC</strain>
    </source>
</reference>
<proteinExistence type="predicted"/>
<protein>
    <submittedName>
        <fullName evidence="3">DUF445 domain-containing protein</fullName>
    </submittedName>
</protein>
<keyword evidence="2" id="KW-1133">Transmembrane helix</keyword>
<keyword evidence="2" id="KW-0472">Membrane</keyword>
<evidence type="ECO:0000313" key="3">
    <source>
        <dbReference type="EMBL" id="RHF50984.1"/>
    </source>
</evidence>
<dbReference type="OrthoDB" id="9769590at2"/>
<dbReference type="Proteomes" id="UP000283442">
    <property type="component" value="Unassembled WGS sequence"/>
</dbReference>
<feature type="transmembrane region" description="Helical" evidence="2">
    <location>
        <begin position="410"/>
        <end position="434"/>
    </location>
</feature>
<keyword evidence="2" id="KW-0812">Transmembrane</keyword>
<dbReference type="PANTHER" id="PTHR38442:SF1">
    <property type="entry name" value="INNER MEMBRANE PROTEIN"/>
    <property type="match status" value="1"/>
</dbReference>
<feature type="coiled-coil region" evidence="1">
    <location>
        <begin position="202"/>
        <end position="254"/>
    </location>
</feature>
<name>A0A414NVI8_9FIRM</name>
<accession>A0A414NVI8</accession>
<dbReference type="AlphaFoldDB" id="A0A414NVI8"/>
<evidence type="ECO:0000256" key="1">
    <source>
        <dbReference type="SAM" id="Coils"/>
    </source>
</evidence>
<dbReference type="GO" id="GO:0005886">
    <property type="term" value="C:plasma membrane"/>
    <property type="evidence" value="ECO:0007669"/>
    <property type="project" value="TreeGrafter"/>
</dbReference>
<comment type="caution">
    <text evidence="3">The sequence shown here is derived from an EMBL/GenBank/DDBJ whole genome shotgun (WGS) entry which is preliminary data.</text>
</comment>
<evidence type="ECO:0000256" key="2">
    <source>
        <dbReference type="SAM" id="Phobius"/>
    </source>
</evidence>
<gene>
    <name evidence="3" type="ORF">DW674_09035</name>
</gene>